<dbReference type="Proteomes" id="UP001596028">
    <property type="component" value="Unassembled WGS sequence"/>
</dbReference>
<dbReference type="PANTHER" id="PTHR43649">
    <property type="entry name" value="ARABINOSE-BINDING PROTEIN-RELATED"/>
    <property type="match status" value="1"/>
</dbReference>
<dbReference type="Gene3D" id="3.40.190.10">
    <property type="entry name" value="Periplasmic binding protein-like II"/>
    <property type="match status" value="2"/>
</dbReference>
<evidence type="ECO:0000256" key="1">
    <source>
        <dbReference type="ARBA" id="ARBA00022475"/>
    </source>
</evidence>
<accession>A0ABV9FH04</accession>
<feature type="signal peptide" evidence="6">
    <location>
        <begin position="1"/>
        <end position="22"/>
    </location>
</feature>
<organism evidence="7 8">
    <name type="scientific">Cohnella hongkongensis</name>
    <dbReference type="NCBI Taxonomy" id="178337"/>
    <lineage>
        <taxon>Bacteria</taxon>
        <taxon>Bacillati</taxon>
        <taxon>Bacillota</taxon>
        <taxon>Bacilli</taxon>
        <taxon>Bacillales</taxon>
        <taxon>Paenibacillaceae</taxon>
        <taxon>Cohnella</taxon>
    </lineage>
</organism>
<comment type="caution">
    <text evidence="7">The sequence shown here is derived from an EMBL/GenBank/DDBJ whole genome shotgun (WGS) entry which is preliminary data.</text>
</comment>
<keyword evidence="3" id="KW-0472">Membrane</keyword>
<sequence>MKRIAISFIVAALVVTAGCSKANSGDNGGSNDGGKTVNLTVLSLMSSQVEKDAYTEVVQQFEAQNPNIKVDLQFPGAEYENLMKVRMSSGDLPDIFDTHGWAKVRYGDYLEDLRSEPWASKLLPSIEPYVTDEEGKVYALPLNQSKDGIVYNEDILKQYDIAVPETHAELMDAAREIKERSGGEITPFHFAGLDNYTLGYWFIFMANPLLISPADNFQQDFKDKKFEWSNWTFLPETFAQMHKEGLSNVDLLTAKQSDTTQQFAQGKVAFVVAPPLVLSTARSINPELNAGLMPIPAIVEGDGPSFSGGERNTMGVWKDTPHKDEAKKLLEFVAQTENLKKLSEATSLLPGIQDVEADLYLSPYLDKYKDVRVFPYFDREWLPNGMFDPMCKLGEDLIAGGITPEQYSEKMAEEYERLLKQEQ</sequence>
<evidence type="ECO:0000313" key="8">
    <source>
        <dbReference type="Proteomes" id="UP001596028"/>
    </source>
</evidence>
<keyword evidence="5" id="KW-0449">Lipoprotein</keyword>
<evidence type="ECO:0000256" key="2">
    <source>
        <dbReference type="ARBA" id="ARBA00022729"/>
    </source>
</evidence>
<gene>
    <name evidence="7" type="ORF">ACFO3S_19060</name>
</gene>
<dbReference type="Pfam" id="PF01547">
    <property type="entry name" value="SBP_bac_1"/>
    <property type="match status" value="1"/>
</dbReference>
<evidence type="ECO:0000256" key="5">
    <source>
        <dbReference type="ARBA" id="ARBA00023288"/>
    </source>
</evidence>
<proteinExistence type="predicted"/>
<dbReference type="EMBL" id="JBHSEP010000015">
    <property type="protein sequence ID" value="MFC4600353.1"/>
    <property type="molecule type" value="Genomic_DNA"/>
</dbReference>
<keyword evidence="8" id="KW-1185">Reference proteome</keyword>
<protein>
    <submittedName>
        <fullName evidence="7">ABC transporter substrate-binding protein</fullName>
    </submittedName>
</protein>
<evidence type="ECO:0000256" key="3">
    <source>
        <dbReference type="ARBA" id="ARBA00023136"/>
    </source>
</evidence>
<keyword evidence="2 6" id="KW-0732">Signal</keyword>
<dbReference type="SUPFAM" id="SSF53850">
    <property type="entry name" value="Periplasmic binding protein-like II"/>
    <property type="match status" value="1"/>
</dbReference>
<evidence type="ECO:0000313" key="7">
    <source>
        <dbReference type="EMBL" id="MFC4600353.1"/>
    </source>
</evidence>
<name>A0ABV9FH04_9BACL</name>
<dbReference type="RefSeq" id="WP_378099350.1">
    <property type="nucleotide sequence ID" value="NZ_JBHSEP010000015.1"/>
</dbReference>
<dbReference type="PANTHER" id="PTHR43649:SF33">
    <property type="entry name" value="POLYGALACTURONAN_RHAMNOGALACTURONAN-BINDING PROTEIN YTCQ"/>
    <property type="match status" value="1"/>
</dbReference>
<dbReference type="InterPro" id="IPR006059">
    <property type="entry name" value="SBP"/>
</dbReference>
<keyword evidence="4" id="KW-0564">Palmitate</keyword>
<keyword evidence="1" id="KW-1003">Cell membrane</keyword>
<evidence type="ECO:0000256" key="6">
    <source>
        <dbReference type="SAM" id="SignalP"/>
    </source>
</evidence>
<reference evidence="8" key="1">
    <citation type="journal article" date="2019" name="Int. J. Syst. Evol. Microbiol.">
        <title>The Global Catalogue of Microorganisms (GCM) 10K type strain sequencing project: providing services to taxonomists for standard genome sequencing and annotation.</title>
        <authorList>
            <consortium name="The Broad Institute Genomics Platform"/>
            <consortium name="The Broad Institute Genome Sequencing Center for Infectious Disease"/>
            <person name="Wu L."/>
            <person name="Ma J."/>
        </authorList>
    </citation>
    <scope>NUCLEOTIDE SEQUENCE [LARGE SCALE GENOMIC DNA]</scope>
    <source>
        <strain evidence="8">CCUG 49571</strain>
    </source>
</reference>
<evidence type="ECO:0000256" key="4">
    <source>
        <dbReference type="ARBA" id="ARBA00023139"/>
    </source>
</evidence>
<dbReference type="PROSITE" id="PS51257">
    <property type="entry name" value="PROKAR_LIPOPROTEIN"/>
    <property type="match status" value="1"/>
</dbReference>
<feature type="chain" id="PRO_5045220215" evidence="6">
    <location>
        <begin position="23"/>
        <end position="423"/>
    </location>
</feature>
<dbReference type="InterPro" id="IPR050490">
    <property type="entry name" value="Bact_solute-bd_prot1"/>
</dbReference>